<feature type="transmembrane region" description="Helical" evidence="8">
    <location>
        <begin position="103"/>
        <end position="126"/>
    </location>
</feature>
<evidence type="ECO:0000256" key="7">
    <source>
        <dbReference type="ARBA" id="ARBA00023136"/>
    </source>
</evidence>
<feature type="transmembrane region" description="Helical" evidence="8">
    <location>
        <begin position="146"/>
        <end position="173"/>
    </location>
</feature>
<dbReference type="GO" id="GO:0016763">
    <property type="term" value="F:pentosyltransferase activity"/>
    <property type="evidence" value="ECO:0007669"/>
    <property type="project" value="TreeGrafter"/>
</dbReference>
<feature type="domain" description="Glycosyltransferase RgtA/B/C/D-like" evidence="9">
    <location>
        <begin position="61"/>
        <end position="201"/>
    </location>
</feature>
<comment type="caution">
    <text evidence="10">The sequence shown here is derived from an EMBL/GenBank/DDBJ whole genome shotgun (WGS) entry which is preliminary data.</text>
</comment>
<evidence type="ECO:0000313" key="10">
    <source>
        <dbReference type="EMBL" id="NMO18188.1"/>
    </source>
</evidence>
<evidence type="ECO:0000256" key="2">
    <source>
        <dbReference type="ARBA" id="ARBA00022475"/>
    </source>
</evidence>
<evidence type="ECO:0000256" key="4">
    <source>
        <dbReference type="ARBA" id="ARBA00022679"/>
    </source>
</evidence>
<organism evidence="10 11">
    <name type="scientific">Pyxidicoccus fallax</name>
    <dbReference type="NCBI Taxonomy" id="394095"/>
    <lineage>
        <taxon>Bacteria</taxon>
        <taxon>Pseudomonadati</taxon>
        <taxon>Myxococcota</taxon>
        <taxon>Myxococcia</taxon>
        <taxon>Myxococcales</taxon>
        <taxon>Cystobacterineae</taxon>
        <taxon>Myxococcaceae</taxon>
        <taxon>Pyxidicoccus</taxon>
    </lineage>
</organism>
<sequence length="465" mass="50567">MSLPSPPAAPTATAGPVPRACLVVLAVSAVLRLALALGTDVYFDTAYYWQWARHLAWGYYDHPPLAAWLVAVLGIHATALVCGALTVAAVWGLARDVYGDSAAAWRAAALWSVVPVGMVAGVWATPDSPLLLFWTLGLWALWRERWVWAGLACGLALLSKYPAVLLGLAFLLASARARRLPWGAWLTGALAVLCFVPVVLWNSRHEWVGFLFQLRHGFKGWGGWNTFGEFLGGQLAIGGPVLFPLALVYAVRGPREQFLLRMAAVVPLLFFGYAATRARGEANWPETAYVAACVGVAGMRPAWRRAVTVSGLAVVLAVGSHVFFPVVRAERDRLLWRIRGWNVLRELATPEKLFPGMDAKNVAAIYAPSYQLASHVAYYTGAVTDTGASPRFSQYDLWPDPVIAPGQDVLWVGEGGPPPPDDLAARFTAVEGPVELAGDFRDRRVHTFLVWRLRALKPTGDNVTP</sequence>
<gene>
    <name evidence="10" type="ORF">HG543_25500</name>
</gene>
<dbReference type="PANTHER" id="PTHR33908">
    <property type="entry name" value="MANNOSYLTRANSFERASE YKCB-RELATED"/>
    <property type="match status" value="1"/>
</dbReference>
<keyword evidence="7 8" id="KW-0472">Membrane</keyword>
<keyword evidence="2" id="KW-1003">Cell membrane</keyword>
<dbReference type="GO" id="GO:0005886">
    <property type="term" value="C:plasma membrane"/>
    <property type="evidence" value="ECO:0007669"/>
    <property type="project" value="UniProtKB-SubCell"/>
</dbReference>
<feature type="transmembrane region" description="Helical" evidence="8">
    <location>
        <begin position="230"/>
        <end position="251"/>
    </location>
</feature>
<dbReference type="Pfam" id="PF13231">
    <property type="entry name" value="PMT_2"/>
    <property type="match status" value="1"/>
</dbReference>
<dbReference type="PANTHER" id="PTHR33908:SF11">
    <property type="entry name" value="MEMBRANE PROTEIN"/>
    <property type="match status" value="1"/>
</dbReference>
<evidence type="ECO:0000256" key="8">
    <source>
        <dbReference type="SAM" id="Phobius"/>
    </source>
</evidence>
<evidence type="ECO:0000256" key="3">
    <source>
        <dbReference type="ARBA" id="ARBA00022676"/>
    </source>
</evidence>
<dbReference type="InterPro" id="IPR038731">
    <property type="entry name" value="RgtA/B/C-like"/>
</dbReference>
<feature type="transmembrane region" description="Helical" evidence="8">
    <location>
        <begin position="306"/>
        <end position="327"/>
    </location>
</feature>
<evidence type="ECO:0000256" key="5">
    <source>
        <dbReference type="ARBA" id="ARBA00022692"/>
    </source>
</evidence>
<evidence type="ECO:0000259" key="9">
    <source>
        <dbReference type="Pfam" id="PF13231"/>
    </source>
</evidence>
<protein>
    <submittedName>
        <fullName evidence="10">Glycosyltransferase family 39 protein</fullName>
    </submittedName>
</protein>
<keyword evidence="3" id="KW-0328">Glycosyltransferase</keyword>
<keyword evidence="11" id="KW-1185">Reference proteome</keyword>
<name>A0A848LKE7_9BACT</name>
<dbReference type="AlphaFoldDB" id="A0A848LKE7"/>
<evidence type="ECO:0000256" key="1">
    <source>
        <dbReference type="ARBA" id="ARBA00004651"/>
    </source>
</evidence>
<keyword evidence="6 8" id="KW-1133">Transmembrane helix</keyword>
<evidence type="ECO:0000313" key="11">
    <source>
        <dbReference type="Proteomes" id="UP000518300"/>
    </source>
</evidence>
<evidence type="ECO:0000256" key="6">
    <source>
        <dbReference type="ARBA" id="ARBA00022989"/>
    </source>
</evidence>
<feature type="transmembrane region" description="Helical" evidence="8">
    <location>
        <begin position="180"/>
        <end position="201"/>
    </location>
</feature>
<dbReference type="EMBL" id="JABBJJ010000127">
    <property type="protein sequence ID" value="NMO18188.1"/>
    <property type="molecule type" value="Genomic_DNA"/>
</dbReference>
<keyword evidence="4 10" id="KW-0808">Transferase</keyword>
<feature type="transmembrane region" description="Helical" evidence="8">
    <location>
        <begin position="258"/>
        <end position="276"/>
    </location>
</feature>
<dbReference type="Proteomes" id="UP000518300">
    <property type="component" value="Unassembled WGS sequence"/>
</dbReference>
<reference evidence="10 11" key="1">
    <citation type="submission" date="2020-04" db="EMBL/GenBank/DDBJ databases">
        <title>Draft genome of Pyxidicoccus fallax type strain.</title>
        <authorList>
            <person name="Whitworth D.E."/>
        </authorList>
    </citation>
    <scope>NUCLEOTIDE SEQUENCE [LARGE SCALE GENOMIC DNA]</scope>
    <source>
        <strain evidence="10 11">DSM 14698</strain>
    </source>
</reference>
<accession>A0A848LKE7</accession>
<keyword evidence="5 8" id="KW-0812">Transmembrane</keyword>
<proteinExistence type="predicted"/>
<dbReference type="GO" id="GO:0009103">
    <property type="term" value="P:lipopolysaccharide biosynthetic process"/>
    <property type="evidence" value="ECO:0007669"/>
    <property type="project" value="UniProtKB-ARBA"/>
</dbReference>
<comment type="subcellular location">
    <subcellularLocation>
        <location evidence="1">Cell membrane</location>
        <topology evidence="1">Multi-pass membrane protein</topology>
    </subcellularLocation>
</comment>
<dbReference type="InterPro" id="IPR050297">
    <property type="entry name" value="LipidA_mod_glycosyltrf_83"/>
</dbReference>
<feature type="transmembrane region" description="Helical" evidence="8">
    <location>
        <begin position="65"/>
        <end position="91"/>
    </location>
</feature>